<dbReference type="Pfam" id="PF00775">
    <property type="entry name" value="Dioxygenase_C"/>
    <property type="match status" value="1"/>
</dbReference>
<dbReference type="PANTHER" id="PTHR33711:SF10">
    <property type="entry name" value="INTRADIOL RING-CLEAVAGE DIOXYGENASES DOMAIN-CONTAINING PROTEIN"/>
    <property type="match status" value="1"/>
</dbReference>
<dbReference type="Proteomes" id="UP000245396">
    <property type="component" value="Unassembled WGS sequence"/>
</dbReference>
<organism evidence="5 6">
    <name type="scientific">Pseudaminobacter salicylatoxidans</name>
    <dbReference type="NCBI Taxonomy" id="93369"/>
    <lineage>
        <taxon>Bacteria</taxon>
        <taxon>Pseudomonadati</taxon>
        <taxon>Pseudomonadota</taxon>
        <taxon>Alphaproteobacteria</taxon>
        <taxon>Hyphomicrobiales</taxon>
        <taxon>Phyllobacteriaceae</taxon>
        <taxon>Pseudaminobacter</taxon>
    </lineage>
</organism>
<evidence type="ECO:0000256" key="2">
    <source>
        <dbReference type="ARBA" id="ARBA00022964"/>
    </source>
</evidence>
<evidence type="ECO:0000313" key="6">
    <source>
        <dbReference type="Proteomes" id="UP000245396"/>
    </source>
</evidence>
<dbReference type="PANTHER" id="PTHR33711">
    <property type="entry name" value="DIOXYGENASE, PUTATIVE (AFU_ORTHOLOGUE AFUA_2G02910)-RELATED"/>
    <property type="match status" value="1"/>
</dbReference>
<dbReference type="Pfam" id="PF12391">
    <property type="entry name" value="PCDO_beta_N"/>
    <property type="match status" value="1"/>
</dbReference>
<dbReference type="SUPFAM" id="SSF49482">
    <property type="entry name" value="Aromatic compound dioxygenase"/>
    <property type="match status" value="1"/>
</dbReference>
<evidence type="ECO:0000313" key="5">
    <source>
        <dbReference type="EMBL" id="PWJ74127.1"/>
    </source>
</evidence>
<sequence>MALFLPGWPEVPAEYPSDSVGMHPPYDTPAYIFTRKRAPSRPLRYIPQTATELYGPVYGHESVRPEDSDLTRQHDGEPIGERIRITGRVIDEDGRGVPNALLEIWQANAAGRYIHKLDQHLAPLDPNFSGAGRTVTGSDGSYSFITIIPGAYPVVGLHNVWRPRHIHISLFGPSFLSRLVTQLYFEGDPLLRYDSIYNAAPDFSKRGMVASLDLEATQSEWGLTYRFDIVLRGRNGNYFEETHAH</sequence>
<keyword evidence="3" id="KW-0560">Oxidoreductase</keyword>
<keyword evidence="2 5" id="KW-0223">Dioxygenase</keyword>
<dbReference type="InterPro" id="IPR050770">
    <property type="entry name" value="Intradiol_RC_Dioxygenase"/>
</dbReference>
<dbReference type="InterPro" id="IPR000627">
    <property type="entry name" value="Intradiol_dOase_C"/>
</dbReference>
<reference evidence="5 6" key="1">
    <citation type="submission" date="2018-05" db="EMBL/GenBank/DDBJ databases">
        <title>Genomic Encyclopedia of Type Strains, Phase IV (KMG-IV): sequencing the most valuable type-strain genomes for metagenomic binning, comparative biology and taxonomic classification.</title>
        <authorList>
            <person name="Goeker M."/>
        </authorList>
    </citation>
    <scope>NUCLEOTIDE SEQUENCE [LARGE SCALE GENOMIC DNA]</scope>
    <source>
        <strain evidence="5 6">DSM 6986</strain>
    </source>
</reference>
<keyword evidence="6" id="KW-1185">Reference proteome</keyword>
<name>A0A316BM01_PSESE</name>
<feature type="domain" description="Intradiol ring-cleavage dioxygenases" evidence="4">
    <location>
        <begin position="85"/>
        <end position="113"/>
    </location>
</feature>
<dbReference type="GO" id="GO:0018578">
    <property type="term" value="F:protocatechuate 3,4-dioxygenase activity"/>
    <property type="evidence" value="ECO:0007669"/>
    <property type="project" value="InterPro"/>
</dbReference>
<protein>
    <submittedName>
        <fullName evidence="5">Protocatechuate 3,4-dioxygenase beta subunit</fullName>
    </submittedName>
</protein>
<dbReference type="AlphaFoldDB" id="A0A316BM01"/>
<dbReference type="Gene3D" id="2.60.130.10">
    <property type="entry name" value="Aromatic compound dioxygenase"/>
    <property type="match status" value="1"/>
</dbReference>
<proteinExistence type="inferred from homology"/>
<accession>A0A316BM01</accession>
<dbReference type="PROSITE" id="PS00083">
    <property type="entry name" value="INTRADIOL_DIOXYGENAS"/>
    <property type="match status" value="1"/>
</dbReference>
<dbReference type="GO" id="GO:0019619">
    <property type="term" value="P:3,4-dihydroxybenzoate catabolic process"/>
    <property type="evidence" value="ECO:0007669"/>
    <property type="project" value="InterPro"/>
</dbReference>
<evidence type="ECO:0000259" key="4">
    <source>
        <dbReference type="PROSITE" id="PS00083"/>
    </source>
</evidence>
<dbReference type="InterPro" id="IPR024756">
    <property type="entry name" value="PCDO_beta_N"/>
</dbReference>
<dbReference type="NCBIfam" id="TIGR02422">
    <property type="entry name" value="protocat_beta"/>
    <property type="match status" value="1"/>
</dbReference>
<dbReference type="RefSeq" id="WP_051796759.1">
    <property type="nucleotide sequence ID" value="NZ_QGGG01000024.1"/>
</dbReference>
<comment type="caution">
    <text evidence="5">The sequence shown here is derived from an EMBL/GenBank/DDBJ whole genome shotgun (WGS) entry which is preliminary data.</text>
</comment>
<dbReference type="EMBL" id="QGGG01000024">
    <property type="protein sequence ID" value="PWJ74127.1"/>
    <property type="molecule type" value="Genomic_DNA"/>
</dbReference>
<dbReference type="InterPro" id="IPR012785">
    <property type="entry name" value="Protocat_dOase_b"/>
</dbReference>
<dbReference type="InterPro" id="IPR015889">
    <property type="entry name" value="Intradiol_dOase_core"/>
</dbReference>
<evidence type="ECO:0000256" key="3">
    <source>
        <dbReference type="ARBA" id="ARBA00023002"/>
    </source>
</evidence>
<dbReference type="OrthoDB" id="9805815at2"/>
<dbReference type="SMR" id="A0A316BM01"/>
<evidence type="ECO:0000256" key="1">
    <source>
        <dbReference type="ARBA" id="ARBA00007825"/>
    </source>
</evidence>
<comment type="similarity">
    <text evidence="1">Belongs to the intradiol ring-cleavage dioxygenase family.</text>
</comment>
<dbReference type="GO" id="GO:0008199">
    <property type="term" value="F:ferric iron binding"/>
    <property type="evidence" value="ECO:0007669"/>
    <property type="project" value="InterPro"/>
</dbReference>
<gene>
    <name evidence="5" type="ORF">C7441_1242</name>
</gene>